<evidence type="ECO:0000256" key="3">
    <source>
        <dbReference type="ARBA" id="ARBA00022755"/>
    </source>
</evidence>
<dbReference type="InterPro" id="IPR022761">
    <property type="entry name" value="Fumarate_lyase_N"/>
</dbReference>
<dbReference type="InterPro" id="IPR047136">
    <property type="entry name" value="PurB_bact"/>
</dbReference>
<protein>
    <recommendedName>
        <fullName evidence="9">Adenylosuccinate lyase</fullName>
    </recommendedName>
</protein>
<evidence type="ECO:0008006" key="9">
    <source>
        <dbReference type="Google" id="ProtNLM"/>
    </source>
</evidence>
<keyword evidence="4" id="KW-0812">Transmembrane</keyword>
<comment type="caution">
    <text evidence="7">The sequence shown here is derived from an EMBL/GenBank/DDBJ whole genome shotgun (WGS) entry which is preliminary data.</text>
</comment>
<dbReference type="PANTHER" id="PTHR43411">
    <property type="entry name" value="ADENYLOSUCCINATE LYASE"/>
    <property type="match status" value="1"/>
</dbReference>
<keyword evidence="4" id="KW-1133">Transmembrane helix</keyword>
<dbReference type="Proteomes" id="UP001151287">
    <property type="component" value="Unassembled WGS sequence"/>
</dbReference>
<keyword evidence="8" id="KW-1185">Reference proteome</keyword>
<accession>A0A9Q0CDB2</accession>
<name>A0A9Q0CDB2_9POAL</name>
<organism evidence="7 8">
    <name type="scientific">Rhynchospora breviuscula</name>
    <dbReference type="NCBI Taxonomy" id="2022672"/>
    <lineage>
        <taxon>Eukaryota</taxon>
        <taxon>Viridiplantae</taxon>
        <taxon>Streptophyta</taxon>
        <taxon>Embryophyta</taxon>
        <taxon>Tracheophyta</taxon>
        <taxon>Spermatophyta</taxon>
        <taxon>Magnoliopsida</taxon>
        <taxon>Liliopsida</taxon>
        <taxon>Poales</taxon>
        <taxon>Cyperaceae</taxon>
        <taxon>Cyperoideae</taxon>
        <taxon>Rhynchosporeae</taxon>
        <taxon>Rhynchospora</taxon>
    </lineage>
</organism>
<proteinExistence type="predicted"/>
<comment type="pathway">
    <text evidence="1">Purine metabolism; IMP biosynthesis via de novo pathway; 5-amino-1-(5-phospho-D-ribosyl)imidazole-4-carboxamide from 5-amino-1-(5-phospho-D-ribosyl)imidazole-4-carboxylate: step 2/2.</text>
</comment>
<keyword evidence="3" id="KW-0658">Purine biosynthesis</keyword>
<evidence type="ECO:0000256" key="1">
    <source>
        <dbReference type="ARBA" id="ARBA00004706"/>
    </source>
</evidence>
<feature type="domain" description="Fumarate lyase N-terminal" evidence="5">
    <location>
        <begin position="59"/>
        <end position="231"/>
    </location>
</feature>
<dbReference type="AlphaFoldDB" id="A0A9Q0CDB2"/>
<dbReference type="Pfam" id="PF08328">
    <property type="entry name" value="ASL_C"/>
    <property type="match status" value="1"/>
</dbReference>
<evidence type="ECO:0000256" key="2">
    <source>
        <dbReference type="ARBA" id="ARBA00004734"/>
    </source>
</evidence>
<dbReference type="SUPFAM" id="SSF48557">
    <property type="entry name" value="L-aspartase-like"/>
    <property type="match status" value="1"/>
</dbReference>
<evidence type="ECO:0000259" key="5">
    <source>
        <dbReference type="Pfam" id="PF00206"/>
    </source>
</evidence>
<keyword evidence="4" id="KW-0472">Membrane</keyword>
<dbReference type="Pfam" id="PF00206">
    <property type="entry name" value="Lyase_1"/>
    <property type="match status" value="1"/>
</dbReference>
<evidence type="ECO:0000259" key="6">
    <source>
        <dbReference type="Pfam" id="PF08328"/>
    </source>
</evidence>
<dbReference type="OrthoDB" id="406045at2759"/>
<dbReference type="InterPro" id="IPR008948">
    <property type="entry name" value="L-Aspartase-like"/>
</dbReference>
<reference evidence="7" key="1">
    <citation type="journal article" date="2022" name="Cell">
        <title>Repeat-based holocentromeres influence genome architecture and karyotype evolution.</title>
        <authorList>
            <person name="Hofstatter P.G."/>
            <person name="Thangavel G."/>
            <person name="Lux T."/>
            <person name="Neumann P."/>
            <person name="Vondrak T."/>
            <person name="Novak P."/>
            <person name="Zhang M."/>
            <person name="Costa L."/>
            <person name="Castellani M."/>
            <person name="Scott A."/>
            <person name="Toegelov H."/>
            <person name="Fuchs J."/>
            <person name="Mata-Sucre Y."/>
            <person name="Dias Y."/>
            <person name="Vanzela A.L.L."/>
            <person name="Huettel B."/>
            <person name="Almeida C.C.S."/>
            <person name="Simkova H."/>
            <person name="Souza G."/>
            <person name="Pedrosa-Harand A."/>
            <person name="Macas J."/>
            <person name="Mayer K.F.X."/>
            <person name="Houben A."/>
            <person name="Marques A."/>
        </authorList>
    </citation>
    <scope>NUCLEOTIDE SEQUENCE</scope>
    <source>
        <strain evidence="7">RhyBre1mFocal</strain>
    </source>
</reference>
<dbReference type="EMBL" id="JAMQYH010000004">
    <property type="protein sequence ID" value="KAJ1691625.1"/>
    <property type="molecule type" value="Genomic_DNA"/>
</dbReference>
<feature type="domain" description="Adenylosuccinate lyase PurB C-terminal" evidence="6">
    <location>
        <begin position="379"/>
        <end position="492"/>
    </location>
</feature>
<dbReference type="GO" id="GO:0004018">
    <property type="term" value="F:N6-(1,2-dicarboxyethyl)AMP AMP-lyase (fumarate-forming) activity"/>
    <property type="evidence" value="ECO:0007669"/>
    <property type="project" value="InterPro"/>
</dbReference>
<evidence type="ECO:0000256" key="4">
    <source>
        <dbReference type="SAM" id="Phobius"/>
    </source>
</evidence>
<sequence>MEPIDDTYVELSDLDGLPLLDSRDARMVNELLNFKNKFAFVFYRVLVEVRWLLKLSEIPEVKDVPTFSQDARTYLENIIQEFNVNEALEVKEIEEFTNHDVKAVVYYLKQKCKSHSEVSKVLEFFHFACTSADINNLAYGLLVKNVMNDVMFPVMTDLCKAFCAMAKDNANMAMPSHFHGQRPSPTTLGKEMATFAFRLGYWAQRMSEVPIFGNFAGVIGNYNAHKIVYPNIDWPCIAQEFVASLGLEFNPYATQANFLLLSIFSSFWLPIRFLLILAFCIFWWICNTFAIQFSHIESHHYMVELFDNMENFNKVLVDFSYDVRRSISLGYFEQMTKDGKIESCTMPHKLNTFDFANSRSNFLMAKTVLSSLSHTVSFSRLKRDLTPIILESTELGFAHSLVAYKKILQGIKKLKVNESRLAEGLEKNWMFLAMAINNVMERYDVPKSYEKLTELTRGGVVDKESITSFIKNLDLPEKEKFNLLNLTPHSYIEEAENLARSIDETLGSLPGFKIK</sequence>
<dbReference type="Gene3D" id="1.20.200.10">
    <property type="entry name" value="Fumarase/aspartase (Central domain)"/>
    <property type="match status" value="2"/>
</dbReference>
<evidence type="ECO:0000313" key="7">
    <source>
        <dbReference type="EMBL" id="KAJ1691625.1"/>
    </source>
</evidence>
<evidence type="ECO:0000313" key="8">
    <source>
        <dbReference type="Proteomes" id="UP001151287"/>
    </source>
</evidence>
<feature type="transmembrane region" description="Helical" evidence="4">
    <location>
        <begin position="258"/>
        <end position="285"/>
    </location>
</feature>
<gene>
    <name evidence="7" type="ORF">LUZ63_015780</name>
</gene>
<dbReference type="GO" id="GO:0006188">
    <property type="term" value="P:IMP biosynthetic process"/>
    <property type="evidence" value="ECO:0007669"/>
    <property type="project" value="InterPro"/>
</dbReference>
<dbReference type="Gene3D" id="1.10.275.10">
    <property type="entry name" value="Fumarase/aspartase (N-terminal domain)"/>
    <property type="match status" value="1"/>
</dbReference>
<dbReference type="InterPro" id="IPR013539">
    <property type="entry name" value="PurB_C"/>
</dbReference>
<dbReference type="InterPro" id="IPR024083">
    <property type="entry name" value="Fumarase/histidase_N"/>
</dbReference>
<dbReference type="PANTHER" id="PTHR43411:SF1">
    <property type="entry name" value="ADENYLOSUCCINATE LYASE"/>
    <property type="match status" value="1"/>
</dbReference>
<comment type="pathway">
    <text evidence="2">Purine metabolism; AMP biosynthesis via de novo pathway; AMP from IMP: step 2/2.</text>
</comment>
<dbReference type="Gene3D" id="1.10.40.30">
    <property type="entry name" value="Fumarase/aspartase (C-terminal domain)"/>
    <property type="match status" value="1"/>
</dbReference>